<dbReference type="EMBL" id="JAESVD010000014">
    <property type="protein sequence ID" value="MBL4915240.1"/>
    <property type="molecule type" value="Genomic_DNA"/>
</dbReference>
<dbReference type="NCBIfam" id="TIGR01400">
    <property type="entry name" value="fliR"/>
    <property type="match status" value="1"/>
</dbReference>
<evidence type="ECO:0000256" key="10">
    <source>
        <dbReference type="RuleBase" id="RU362071"/>
    </source>
</evidence>
<dbReference type="PANTHER" id="PTHR30065:SF8">
    <property type="entry name" value="FLAGELLAR BIOSYNTHETIC PROTEIN FLIR"/>
    <property type="match status" value="1"/>
</dbReference>
<gene>
    <name evidence="11" type="primary">fliR</name>
    <name evidence="11" type="ORF">JMA39_19275</name>
</gene>
<keyword evidence="5 10" id="KW-0812">Transmembrane</keyword>
<evidence type="ECO:0000256" key="2">
    <source>
        <dbReference type="ARBA" id="ARBA00009772"/>
    </source>
</evidence>
<proteinExistence type="inferred from homology"/>
<evidence type="ECO:0000256" key="6">
    <source>
        <dbReference type="ARBA" id="ARBA00022989"/>
    </source>
</evidence>
<name>A0ABS1T360_9GAMM</name>
<sequence>MTSLLSLTSVQISTFIGTFWWPFCRIMGAFMVMPFLGNNYIPATVRILLAISISALIAPILPPFPEVDAISFHALILAVEQLLIGFMLALFLSIMIHVMTMFGAMMSMQMGLSMAVMNDPSSGGANPLLGLWFMLYGTLLFLALDGHLVAIGILVDSFRLWPIGMGIFDLPLMGLIGRLSWIFAASFMLALPAILAMLVVNITFGVLSRSAPSLNVFALGFPMSMLMGLLCVFFSFSGLPARYSDLCLDALNAMYQFIGGTT</sequence>
<dbReference type="Pfam" id="PF01311">
    <property type="entry name" value="Bac_export_1"/>
    <property type="match status" value="1"/>
</dbReference>
<reference evidence="11 12" key="1">
    <citation type="submission" date="2021-01" db="EMBL/GenBank/DDBJ databases">
        <title>Genome sequence of Shewanella schlegeliana JCM 11561.</title>
        <authorList>
            <person name="Zhang H."/>
            <person name="Li C."/>
        </authorList>
    </citation>
    <scope>NUCLEOTIDE SEQUENCE [LARGE SCALE GENOMIC DNA]</scope>
    <source>
        <strain evidence="11 12">JCM 11561</strain>
    </source>
</reference>
<feature type="transmembrane region" description="Helical" evidence="10">
    <location>
        <begin position="82"/>
        <end position="107"/>
    </location>
</feature>
<keyword evidence="11" id="KW-0282">Flagellum</keyword>
<evidence type="ECO:0000256" key="3">
    <source>
        <dbReference type="ARBA" id="ARBA00021717"/>
    </source>
</evidence>
<feature type="transmembrane region" description="Helical" evidence="10">
    <location>
        <begin position="175"/>
        <end position="204"/>
    </location>
</feature>
<comment type="similarity">
    <text evidence="2 10">Belongs to the FliR/MopE/SpaR family.</text>
</comment>
<evidence type="ECO:0000256" key="9">
    <source>
        <dbReference type="NCBIfam" id="TIGR01400"/>
    </source>
</evidence>
<keyword evidence="11" id="KW-0969">Cilium</keyword>
<feature type="transmembrane region" description="Helical" evidence="10">
    <location>
        <begin position="43"/>
        <end position="62"/>
    </location>
</feature>
<keyword evidence="12" id="KW-1185">Reference proteome</keyword>
<protein>
    <recommendedName>
        <fullName evidence="3 9">Flagellar biosynthetic protein FliR</fullName>
    </recommendedName>
</protein>
<evidence type="ECO:0000313" key="12">
    <source>
        <dbReference type="Proteomes" id="UP000604898"/>
    </source>
</evidence>
<feature type="transmembrane region" description="Helical" evidence="10">
    <location>
        <begin position="216"/>
        <end position="236"/>
    </location>
</feature>
<dbReference type="PRINTS" id="PR00953">
    <property type="entry name" value="TYPE3IMRPROT"/>
</dbReference>
<evidence type="ECO:0000256" key="4">
    <source>
        <dbReference type="ARBA" id="ARBA00022475"/>
    </source>
</evidence>
<comment type="subcellular location">
    <subcellularLocation>
        <location evidence="10">Cell membrane</location>
        <topology evidence="10">Multi-pass membrane protein</topology>
    </subcellularLocation>
    <subcellularLocation>
        <location evidence="10">Bacterial flagellum basal body</location>
    </subcellularLocation>
</comment>
<dbReference type="PANTHER" id="PTHR30065">
    <property type="entry name" value="FLAGELLAR BIOSYNTHETIC PROTEIN FLIR"/>
    <property type="match status" value="1"/>
</dbReference>
<feature type="transmembrane region" description="Helical" evidence="10">
    <location>
        <begin position="12"/>
        <end position="36"/>
    </location>
</feature>
<dbReference type="InterPro" id="IPR006303">
    <property type="entry name" value="FliR"/>
</dbReference>
<feature type="transmembrane region" description="Helical" evidence="10">
    <location>
        <begin position="128"/>
        <end position="155"/>
    </location>
</feature>
<keyword evidence="7 10" id="KW-0472">Membrane</keyword>
<comment type="caution">
    <text evidence="11">The sequence shown here is derived from an EMBL/GenBank/DDBJ whole genome shotgun (WGS) entry which is preliminary data.</text>
</comment>
<keyword evidence="4 10" id="KW-1003">Cell membrane</keyword>
<dbReference type="InterPro" id="IPR002010">
    <property type="entry name" value="T3SS_IM_R"/>
</dbReference>
<keyword evidence="11" id="KW-0966">Cell projection</keyword>
<evidence type="ECO:0000256" key="8">
    <source>
        <dbReference type="ARBA" id="ARBA00023143"/>
    </source>
</evidence>
<keyword evidence="8 10" id="KW-0975">Bacterial flagellum</keyword>
<dbReference type="Proteomes" id="UP000604898">
    <property type="component" value="Unassembled WGS sequence"/>
</dbReference>
<organism evidence="11 12">
    <name type="scientific">Shewanella schlegeliana</name>
    <dbReference type="NCBI Taxonomy" id="190308"/>
    <lineage>
        <taxon>Bacteria</taxon>
        <taxon>Pseudomonadati</taxon>
        <taxon>Pseudomonadota</taxon>
        <taxon>Gammaproteobacteria</taxon>
        <taxon>Alteromonadales</taxon>
        <taxon>Shewanellaceae</taxon>
        <taxon>Shewanella</taxon>
    </lineage>
</organism>
<evidence type="ECO:0000256" key="1">
    <source>
        <dbReference type="ARBA" id="ARBA00002578"/>
    </source>
</evidence>
<evidence type="ECO:0000313" key="11">
    <source>
        <dbReference type="EMBL" id="MBL4915240.1"/>
    </source>
</evidence>
<comment type="function">
    <text evidence="1 10">Role in flagellar biosynthesis.</text>
</comment>
<evidence type="ECO:0000256" key="5">
    <source>
        <dbReference type="ARBA" id="ARBA00022692"/>
    </source>
</evidence>
<keyword evidence="6 10" id="KW-1133">Transmembrane helix</keyword>
<evidence type="ECO:0000256" key="7">
    <source>
        <dbReference type="ARBA" id="ARBA00023136"/>
    </source>
</evidence>
<accession>A0ABS1T360</accession>